<comment type="caution">
    <text evidence="1">The sequence shown here is derived from an EMBL/GenBank/DDBJ whole genome shotgun (WGS) entry which is preliminary data.</text>
</comment>
<protein>
    <recommendedName>
        <fullName evidence="3">HTH cro/C1-type domain-containing protein</fullName>
    </recommendedName>
</protein>
<reference evidence="1 2" key="1">
    <citation type="submission" date="2023-03" db="EMBL/GenBank/DDBJ databases">
        <authorList>
            <person name="Shen W."/>
            <person name="Cai J."/>
        </authorList>
    </citation>
    <scope>NUCLEOTIDE SEQUENCE [LARGE SCALE GENOMIC DNA]</scope>
    <source>
        <strain evidence="1 2">B101</strain>
    </source>
</reference>
<evidence type="ECO:0000313" key="1">
    <source>
        <dbReference type="EMBL" id="MDT2827075.1"/>
    </source>
</evidence>
<sequence>MKYNYRKGAAKKMDLTMIEHPIKMYIRHDLGITVEQFGKLAGIPQSTLATWIKRERRVEKLPIDFYQALAIVRKKKIETVYRELLVWQQRYDRYTQESIQSLTEEKPLFSLAAEEGRKIYQLYREQQAERQLLEPMKRLRQAIDQLDATAFVQAFIEIYGTVAAPMPTWVAKSFNKSELKEIGQAFYNELLIKG</sequence>
<keyword evidence="2" id="KW-1185">Reference proteome</keyword>
<evidence type="ECO:0008006" key="3">
    <source>
        <dbReference type="Google" id="ProtNLM"/>
    </source>
</evidence>
<proteinExistence type="predicted"/>
<accession>A0ABU3FM75</accession>
<gene>
    <name evidence="1" type="ORF">P7H59_01265</name>
</gene>
<dbReference type="EMBL" id="JARQBN010000001">
    <property type="protein sequence ID" value="MDT2827075.1"/>
    <property type="molecule type" value="Genomic_DNA"/>
</dbReference>
<organism evidence="1 2">
    <name type="scientific">Enterococcus viikkiensis</name>
    <dbReference type="NCBI Taxonomy" id="930854"/>
    <lineage>
        <taxon>Bacteria</taxon>
        <taxon>Bacillati</taxon>
        <taxon>Bacillota</taxon>
        <taxon>Bacilli</taxon>
        <taxon>Lactobacillales</taxon>
        <taxon>Enterococcaceae</taxon>
        <taxon>Enterococcus</taxon>
    </lineage>
</organism>
<dbReference type="Proteomes" id="UP001265301">
    <property type="component" value="Unassembled WGS sequence"/>
</dbReference>
<name>A0ABU3FM75_9ENTE</name>
<evidence type="ECO:0000313" key="2">
    <source>
        <dbReference type="Proteomes" id="UP001265301"/>
    </source>
</evidence>